<dbReference type="RefSeq" id="WP_268076987.1">
    <property type="nucleotide sequence ID" value="NZ_CP109967.1"/>
</dbReference>
<sequence>MAQTLDLKQSPAVAKSELFPELSHIHLDVVGGIAGDMFIACMCDTFPVLEAKVQSAIKQVLPAQIGEGKFWAETNAGIGVKRFKLTEPANLQASQSQNQLQKIKLLKPIKSMSIELKQSAGEIKPSVSAIISKDADLSHSHQHTTYKALKNRIDSSTLAEPIKQIAASILKRLAIAESKIHQLSLDEVHFHELADWDSLMDVVGAATIISELKEVSWSVSKLPYGGGVIQSAHGLIPVPAPATAEILVGFSFFSDGILGERITPTGAAILAELIDPHAQPACAAGRMLKTGYGGGQKRFAGCPNILRAVAFKK</sequence>
<dbReference type="EMBL" id="CP109967">
    <property type="protein sequence ID" value="WAJ72272.1"/>
    <property type="molecule type" value="Genomic_DNA"/>
</dbReference>
<dbReference type="Pfam" id="PF01969">
    <property type="entry name" value="Ni_insertion"/>
    <property type="match status" value="1"/>
</dbReference>
<geneLocation type="plasmid" evidence="2 3">
    <name>pCadTS8_2</name>
</geneLocation>
<organism evidence="2 3">
    <name type="scientific">Catenovulum adriaticum</name>
    <dbReference type="NCBI Taxonomy" id="2984846"/>
    <lineage>
        <taxon>Bacteria</taxon>
        <taxon>Pseudomonadati</taxon>
        <taxon>Pseudomonadota</taxon>
        <taxon>Gammaproteobacteria</taxon>
        <taxon>Alteromonadales</taxon>
        <taxon>Alteromonadaceae</taxon>
        <taxon>Catenovulum</taxon>
    </lineage>
</organism>
<keyword evidence="3" id="KW-1185">Reference proteome</keyword>
<protein>
    <submittedName>
        <fullName evidence="2">LarC family nickel insertion protein</fullName>
    </submittedName>
</protein>
<name>A0ABY7ASM2_9ALTE</name>
<keyword evidence="1" id="KW-0533">Nickel</keyword>
<gene>
    <name evidence="2" type="ORF">OLW01_16145</name>
</gene>
<reference evidence="2" key="1">
    <citation type="submission" date="2022-10" db="EMBL/GenBank/DDBJ databases">
        <title>Catenovulum adriacola sp. nov. isolated in the Harbour of Susak.</title>
        <authorList>
            <person name="Schoch T."/>
            <person name="Reich S.J."/>
            <person name="Stoeferle S."/>
            <person name="Flaiz M."/>
            <person name="Kazda M."/>
            <person name="Riedel C.U."/>
            <person name="Duerre P."/>
        </authorList>
    </citation>
    <scope>NUCLEOTIDE SEQUENCE</scope>
    <source>
        <strain evidence="2">TS8</strain>
        <plasmid evidence="2">pCadTS8_2</plasmid>
    </source>
</reference>
<accession>A0ABY7ASM2</accession>
<evidence type="ECO:0000313" key="3">
    <source>
        <dbReference type="Proteomes" id="UP001163726"/>
    </source>
</evidence>
<dbReference type="PANTHER" id="PTHR36566:SF1">
    <property type="entry name" value="PYRIDINIUM-3,5-BISTHIOCARBOXYLIC ACID MONONUCLEOTIDE NICKEL INSERTION PROTEIN"/>
    <property type="match status" value="1"/>
</dbReference>
<evidence type="ECO:0000313" key="2">
    <source>
        <dbReference type="EMBL" id="WAJ72272.1"/>
    </source>
</evidence>
<evidence type="ECO:0000256" key="1">
    <source>
        <dbReference type="ARBA" id="ARBA00022596"/>
    </source>
</evidence>
<keyword evidence="2" id="KW-0614">Plasmid</keyword>
<dbReference type="InterPro" id="IPR002822">
    <property type="entry name" value="Ni_insertion"/>
</dbReference>
<dbReference type="PANTHER" id="PTHR36566">
    <property type="entry name" value="NICKEL INSERTION PROTEIN-RELATED"/>
    <property type="match status" value="1"/>
</dbReference>
<proteinExistence type="predicted"/>
<dbReference type="Proteomes" id="UP001163726">
    <property type="component" value="Plasmid pCadTS8_2"/>
</dbReference>